<evidence type="ECO:0000313" key="10">
    <source>
        <dbReference type="EMBL" id="ATG51116.1"/>
    </source>
</evidence>
<dbReference type="Gene3D" id="4.10.320.10">
    <property type="entry name" value="E3-binding domain"/>
    <property type="match status" value="1"/>
</dbReference>
<keyword evidence="3 6" id="KW-0808">Transferase</keyword>
<dbReference type="RefSeq" id="WP_096802253.1">
    <property type="nucleotide sequence ID" value="NZ_CP023563.1"/>
</dbReference>
<dbReference type="InterPro" id="IPR050743">
    <property type="entry name" value="2-oxoacid_DH_E2_comp"/>
</dbReference>
<feature type="compositionally biased region" description="Low complexity" evidence="7">
    <location>
        <begin position="95"/>
        <end position="115"/>
    </location>
</feature>
<dbReference type="InterPro" id="IPR023213">
    <property type="entry name" value="CAT-like_dom_sf"/>
</dbReference>
<organism evidence="10 11">
    <name type="scientific">Brachybacterium vulturis</name>
    <dbReference type="NCBI Taxonomy" id="2017484"/>
    <lineage>
        <taxon>Bacteria</taxon>
        <taxon>Bacillati</taxon>
        <taxon>Actinomycetota</taxon>
        <taxon>Actinomycetes</taxon>
        <taxon>Micrococcales</taxon>
        <taxon>Dermabacteraceae</taxon>
        <taxon>Brachybacterium</taxon>
    </lineage>
</organism>
<dbReference type="EC" id="2.3.1.-" evidence="6"/>
<evidence type="ECO:0000256" key="3">
    <source>
        <dbReference type="ARBA" id="ARBA00022679"/>
    </source>
</evidence>
<sequence length="494" mass="51319">MNAASAGPAGSSASSIVTVPLNDPGEGLTEAEILEIKVAVGDRVEINAPVVEVETAKSAVELSTHVAGTVVAILVAVGDEVPVGTGLIQVDTSGAPAAATGGSSPTATGAAPADGPEADPSAEEVAEQVAAPAEDPADAAGTEEPKNLVGYGTRSAPAHRRRRRAVPAQSEEGGQVPIDRILAKPPVRKLARDLGVALHDVLATGPEGTVTRQDVLAAQQRAFGGESDGAYFPEESPQAPEGLGGAMKTTRDQAFSGVTSDERTTRVPIRSVRKRTAEAMVASAFTAPHVTVFNEIDMTRSLQIISQLRASREWADVKVSPLAVIAKALLVAIRRNPEVNGSWDEAAQEIVYKHYVNLGIAAATPRGLIVPNLKDAHLMTLRELAEGIGELARTARAGRTSLRDTRDGTITITNYGVFDIDSGTPILNPGESAILGVGAIKEKPWVVDGQVVPRQVAGLSLSFDHRLIDGALGAELLRDVSAVLEDPSLGLVWG</sequence>
<dbReference type="Proteomes" id="UP000218165">
    <property type="component" value="Chromosome"/>
</dbReference>
<dbReference type="CDD" id="cd06849">
    <property type="entry name" value="lipoyl_domain"/>
    <property type="match status" value="1"/>
</dbReference>
<evidence type="ECO:0000256" key="7">
    <source>
        <dbReference type="SAM" id="MobiDB-lite"/>
    </source>
</evidence>
<evidence type="ECO:0000256" key="5">
    <source>
        <dbReference type="ARBA" id="ARBA00023315"/>
    </source>
</evidence>
<dbReference type="InterPro" id="IPR001078">
    <property type="entry name" value="2-oxoacid_DH_actylTfrase"/>
</dbReference>
<proteinExistence type="inferred from homology"/>
<evidence type="ECO:0000313" key="11">
    <source>
        <dbReference type="Proteomes" id="UP000218165"/>
    </source>
</evidence>
<feature type="compositionally biased region" description="Acidic residues" evidence="7">
    <location>
        <begin position="116"/>
        <end position="126"/>
    </location>
</feature>
<name>A0A291GM53_9MICO</name>
<evidence type="ECO:0000259" key="9">
    <source>
        <dbReference type="PROSITE" id="PS51826"/>
    </source>
</evidence>
<comment type="cofactor">
    <cofactor evidence="1 6">
        <name>(R)-lipoate</name>
        <dbReference type="ChEBI" id="CHEBI:83088"/>
    </cofactor>
</comment>
<dbReference type="Gene3D" id="2.40.50.100">
    <property type="match status" value="1"/>
</dbReference>
<accession>A0A291GM53</accession>
<dbReference type="GO" id="GO:0031405">
    <property type="term" value="F:lipoic acid binding"/>
    <property type="evidence" value="ECO:0007669"/>
    <property type="project" value="TreeGrafter"/>
</dbReference>
<dbReference type="KEGG" id="brz:CFK38_05890"/>
<keyword evidence="10" id="KW-0670">Pyruvate</keyword>
<keyword evidence="5 6" id="KW-0012">Acyltransferase</keyword>
<dbReference type="InterPro" id="IPR004167">
    <property type="entry name" value="PSBD"/>
</dbReference>
<dbReference type="PROSITE" id="PS50968">
    <property type="entry name" value="BIOTINYL_LIPOYL"/>
    <property type="match status" value="1"/>
</dbReference>
<feature type="domain" description="Peripheral subunit-binding (PSBD)" evidence="9">
    <location>
        <begin position="182"/>
        <end position="219"/>
    </location>
</feature>
<dbReference type="PROSITE" id="PS51826">
    <property type="entry name" value="PSBD"/>
    <property type="match status" value="1"/>
</dbReference>
<reference evidence="11" key="1">
    <citation type="submission" date="2017-09" db="EMBL/GenBank/DDBJ databases">
        <title>Brachybacterium sp. VM2412.</title>
        <authorList>
            <person name="Tak E.J."/>
            <person name="Bae J.-W."/>
        </authorList>
    </citation>
    <scope>NUCLEOTIDE SEQUENCE [LARGE SCALE GENOMIC DNA]</scope>
    <source>
        <strain evidence="11">VM2412</strain>
    </source>
</reference>
<evidence type="ECO:0000259" key="8">
    <source>
        <dbReference type="PROSITE" id="PS50968"/>
    </source>
</evidence>
<dbReference type="SUPFAM" id="SSF52777">
    <property type="entry name" value="CoA-dependent acyltransferases"/>
    <property type="match status" value="1"/>
</dbReference>
<feature type="region of interest" description="Disordered" evidence="7">
    <location>
        <begin position="95"/>
        <end position="172"/>
    </location>
</feature>
<dbReference type="InterPro" id="IPR036625">
    <property type="entry name" value="E3-bd_dom_sf"/>
</dbReference>
<dbReference type="InterPro" id="IPR003016">
    <property type="entry name" value="2-oxoA_DH_lipoyl-BS"/>
</dbReference>
<dbReference type="GO" id="GO:0005737">
    <property type="term" value="C:cytoplasm"/>
    <property type="evidence" value="ECO:0007669"/>
    <property type="project" value="TreeGrafter"/>
</dbReference>
<feature type="domain" description="Lipoyl-binding" evidence="8">
    <location>
        <begin position="16"/>
        <end position="91"/>
    </location>
</feature>
<dbReference type="EMBL" id="CP023563">
    <property type="protein sequence ID" value="ATG51116.1"/>
    <property type="molecule type" value="Genomic_DNA"/>
</dbReference>
<evidence type="ECO:0000256" key="1">
    <source>
        <dbReference type="ARBA" id="ARBA00001938"/>
    </source>
</evidence>
<dbReference type="Pfam" id="PF00198">
    <property type="entry name" value="2-oxoacid_dh"/>
    <property type="match status" value="1"/>
</dbReference>
<dbReference type="GO" id="GO:0016407">
    <property type="term" value="F:acetyltransferase activity"/>
    <property type="evidence" value="ECO:0007669"/>
    <property type="project" value="TreeGrafter"/>
</dbReference>
<dbReference type="PANTHER" id="PTHR43178">
    <property type="entry name" value="DIHYDROLIPOAMIDE ACETYLTRANSFERASE COMPONENT OF PYRUVATE DEHYDROGENASE COMPLEX"/>
    <property type="match status" value="1"/>
</dbReference>
<dbReference type="AlphaFoldDB" id="A0A291GM53"/>
<dbReference type="InterPro" id="IPR011053">
    <property type="entry name" value="Single_hybrid_motif"/>
</dbReference>
<dbReference type="FunFam" id="3.30.559.10:FF:000007">
    <property type="entry name" value="Dihydrolipoamide acetyltransferase component of pyruvate dehydrogenase complex"/>
    <property type="match status" value="1"/>
</dbReference>
<evidence type="ECO:0000256" key="2">
    <source>
        <dbReference type="ARBA" id="ARBA00007317"/>
    </source>
</evidence>
<dbReference type="SUPFAM" id="SSF47005">
    <property type="entry name" value="Peripheral subunit-binding domain of 2-oxo acid dehydrogenase complex"/>
    <property type="match status" value="1"/>
</dbReference>
<evidence type="ECO:0000256" key="6">
    <source>
        <dbReference type="RuleBase" id="RU003423"/>
    </source>
</evidence>
<dbReference type="Pfam" id="PF02817">
    <property type="entry name" value="E3_binding"/>
    <property type="match status" value="1"/>
</dbReference>
<dbReference type="Gene3D" id="3.30.559.10">
    <property type="entry name" value="Chloramphenicol acetyltransferase-like domain"/>
    <property type="match status" value="1"/>
</dbReference>
<keyword evidence="4 6" id="KW-0450">Lipoyl</keyword>
<dbReference type="SUPFAM" id="SSF51230">
    <property type="entry name" value="Single hybrid motif"/>
    <property type="match status" value="1"/>
</dbReference>
<dbReference type="Pfam" id="PF00364">
    <property type="entry name" value="Biotin_lipoyl"/>
    <property type="match status" value="1"/>
</dbReference>
<protein>
    <recommendedName>
        <fullName evidence="6">Dihydrolipoamide acetyltransferase component of pyruvate dehydrogenase complex</fullName>
        <ecNumber evidence="6">2.3.1.-</ecNumber>
    </recommendedName>
</protein>
<dbReference type="OrthoDB" id="9805770at2"/>
<dbReference type="PROSITE" id="PS00189">
    <property type="entry name" value="LIPOYL"/>
    <property type="match status" value="1"/>
</dbReference>
<gene>
    <name evidence="10" type="ORF">CFK38_05890</name>
</gene>
<comment type="similarity">
    <text evidence="2 6">Belongs to the 2-oxoacid dehydrogenase family.</text>
</comment>
<evidence type="ECO:0000256" key="4">
    <source>
        <dbReference type="ARBA" id="ARBA00022823"/>
    </source>
</evidence>
<dbReference type="PANTHER" id="PTHR43178:SF5">
    <property type="entry name" value="LIPOAMIDE ACYLTRANSFERASE COMPONENT OF BRANCHED-CHAIN ALPHA-KETO ACID DEHYDROGENASE COMPLEX, MITOCHONDRIAL"/>
    <property type="match status" value="1"/>
</dbReference>
<feature type="compositionally biased region" description="Low complexity" evidence="7">
    <location>
        <begin position="127"/>
        <end position="140"/>
    </location>
</feature>
<dbReference type="InterPro" id="IPR000089">
    <property type="entry name" value="Biotin_lipoyl"/>
</dbReference>
<keyword evidence="11" id="KW-1185">Reference proteome</keyword>